<comment type="caution">
    <text evidence="2">The sequence shown here is derived from an EMBL/GenBank/DDBJ whole genome shotgun (WGS) entry which is preliminary data.</text>
</comment>
<dbReference type="InterPro" id="IPR018635">
    <property type="entry name" value="UPF0319"/>
</dbReference>
<reference evidence="2 3" key="1">
    <citation type="submission" date="2018-07" db="EMBL/GenBank/DDBJ databases">
        <title>Pseudomonas laoshanensis sp. nov., isolated from soil.</title>
        <authorList>
            <person name="Sun J."/>
            <person name="Yu L."/>
            <person name="Wang M."/>
            <person name="Zhang C."/>
        </authorList>
    </citation>
    <scope>NUCLEOTIDE SEQUENCE [LARGE SCALE GENOMIC DNA]</scope>
    <source>
        <strain evidence="2 3">Y22</strain>
    </source>
</reference>
<protein>
    <submittedName>
        <fullName evidence="2">DUF2057 domain-containing protein</fullName>
    </submittedName>
</protein>
<accession>A0A7V7GX80</accession>
<feature type="compositionally biased region" description="Low complexity" evidence="1">
    <location>
        <begin position="180"/>
        <end position="198"/>
    </location>
</feature>
<evidence type="ECO:0000256" key="1">
    <source>
        <dbReference type="SAM" id="MobiDB-lite"/>
    </source>
</evidence>
<dbReference type="Pfam" id="PF09829">
    <property type="entry name" value="DUF2057"/>
    <property type="match status" value="1"/>
</dbReference>
<keyword evidence="3" id="KW-1185">Reference proteome</keyword>
<proteinExistence type="predicted"/>
<dbReference type="AlphaFoldDB" id="A0A7V7GX80"/>
<evidence type="ECO:0000313" key="3">
    <source>
        <dbReference type="Proteomes" id="UP000463138"/>
    </source>
</evidence>
<evidence type="ECO:0000313" key="2">
    <source>
        <dbReference type="EMBL" id="KAA0696645.1"/>
    </source>
</evidence>
<name>A0A7V7GX80_9GAMM</name>
<dbReference type="PROSITE" id="PS51257">
    <property type="entry name" value="PROKAR_LIPOPROTEIN"/>
    <property type="match status" value="1"/>
</dbReference>
<organism evidence="2 3">
    <name type="scientific">Halopseudomonas laoshanensis</name>
    <dbReference type="NCBI Taxonomy" id="2268758"/>
    <lineage>
        <taxon>Bacteria</taxon>
        <taxon>Pseudomonadati</taxon>
        <taxon>Pseudomonadota</taxon>
        <taxon>Gammaproteobacteria</taxon>
        <taxon>Pseudomonadales</taxon>
        <taxon>Pseudomonadaceae</taxon>
        <taxon>Halopseudomonas</taxon>
    </lineage>
</organism>
<sequence length="231" mass="24908">MRSLFVIAVACMLAACAQREPVKLYSGAEQSTGQIVVVEMPYTLEVLNINGQPVPAANSMTGNRDRKLHLQPGQYRINAYYEDVYDIGGGLSHEVVRTRSATFMIDGKAGDVWTLGFDAPENLAEAQAMKDNFAGWAQNTRTGQRNPTEPGPAYVSLVGQLMGGGNSPTYSEEVKPLGAQAAATPAPMAPSQAPAAQQTLPHSDATLTTLQQLWLLLSPESRKAFLQWAEE</sequence>
<dbReference type="OrthoDB" id="6076302at2"/>
<gene>
    <name evidence="2" type="ORF">DT594_04745</name>
</gene>
<feature type="region of interest" description="Disordered" evidence="1">
    <location>
        <begin position="180"/>
        <end position="199"/>
    </location>
</feature>
<dbReference type="Proteomes" id="UP000463138">
    <property type="component" value="Unassembled WGS sequence"/>
</dbReference>
<dbReference type="RefSeq" id="WP_149331589.1">
    <property type="nucleotide sequence ID" value="NZ_QOVF01000001.1"/>
</dbReference>
<dbReference type="EMBL" id="QOVF01000001">
    <property type="protein sequence ID" value="KAA0696645.1"/>
    <property type="molecule type" value="Genomic_DNA"/>
</dbReference>